<dbReference type="HOGENOM" id="CLU_1324783_0_0_11"/>
<reference evidence="2 3" key="1">
    <citation type="submission" date="2010-10" db="EMBL/GenBank/DDBJ databases">
        <title>Complete sequence of Frankia sp. EuI1c.</title>
        <authorList>
            <consortium name="US DOE Joint Genome Institute"/>
            <person name="Lucas S."/>
            <person name="Copeland A."/>
            <person name="Lapidus A."/>
            <person name="Cheng J.-F."/>
            <person name="Bruce D."/>
            <person name="Goodwin L."/>
            <person name="Pitluck S."/>
            <person name="Chertkov O."/>
            <person name="Detter J.C."/>
            <person name="Han C."/>
            <person name="Tapia R."/>
            <person name="Land M."/>
            <person name="Hauser L."/>
            <person name="Jeffries C."/>
            <person name="Kyrpides N."/>
            <person name="Ivanova N."/>
            <person name="Mikhailova N."/>
            <person name="Beauchemin N."/>
            <person name="Sen A."/>
            <person name="Sur S.A."/>
            <person name="Gtari M."/>
            <person name="Wall L."/>
            <person name="Tisa L."/>
            <person name="Woyke T."/>
        </authorList>
    </citation>
    <scope>NUCLEOTIDE SEQUENCE [LARGE SCALE GENOMIC DNA]</scope>
    <source>
        <strain evidence="3">DSM 45817 / CECT 9037 / EuI1c</strain>
    </source>
</reference>
<dbReference type="KEGG" id="fri:FraEuI1c_1860"/>
<dbReference type="EMBL" id="CP002299">
    <property type="protein sequence ID" value="ADP79913.1"/>
    <property type="molecule type" value="Genomic_DNA"/>
</dbReference>
<evidence type="ECO:0000256" key="1">
    <source>
        <dbReference type="SAM" id="MobiDB-lite"/>
    </source>
</evidence>
<dbReference type="InParanoid" id="E3JCS3"/>
<sequence>MGVETWGTRMDRPVVIRARVAARVASPAVAVVVALGLAGCGSSNGDSASPAPSSVAATSSTAGGQNGSSSGGTTASATPASAHQATDPCALVSRQEAEQLAGTSLNNAVAQPGACTYTAPPSGPTAQVEVFTGETAKSYLAAERGIGHQLQPLPGIGDEAYVEDYAVFVNKHDVWVSIDLTRSNDPAANRGPLESLARTVASRL</sequence>
<evidence type="ECO:0008006" key="4">
    <source>
        <dbReference type="Google" id="ProtNLM"/>
    </source>
</evidence>
<evidence type="ECO:0000313" key="3">
    <source>
        <dbReference type="Proteomes" id="UP000002484"/>
    </source>
</evidence>
<organism evidence="2 3">
    <name type="scientific">Pseudofrankia inefficax (strain DSM 45817 / CECT 9037 / DDB 130130 / EuI1c)</name>
    <name type="common">Frankia inefficax</name>
    <dbReference type="NCBI Taxonomy" id="298654"/>
    <lineage>
        <taxon>Bacteria</taxon>
        <taxon>Bacillati</taxon>
        <taxon>Actinomycetota</taxon>
        <taxon>Actinomycetes</taxon>
        <taxon>Frankiales</taxon>
        <taxon>Frankiaceae</taxon>
        <taxon>Pseudofrankia</taxon>
    </lineage>
</organism>
<dbReference type="eggNOG" id="ENOG5032RX9">
    <property type="taxonomic scope" value="Bacteria"/>
</dbReference>
<dbReference type="Proteomes" id="UP000002484">
    <property type="component" value="Chromosome"/>
</dbReference>
<keyword evidence="3" id="KW-1185">Reference proteome</keyword>
<protein>
    <recommendedName>
        <fullName evidence="4">DUF3558 domain-containing protein</fullName>
    </recommendedName>
</protein>
<gene>
    <name evidence="2" type="ordered locus">FraEuI1c_1860</name>
</gene>
<feature type="region of interest" description="Disordered" evidence="1">
    <location>
        <begin position="43"/>
        <end position="87"/>
    </location>
</feature>
<feature type="compositionally biased region" description="Low complexity" evidence="1">
    <location>
        <begin position="71"/>
        <end position="82"/>
    </location>
</feature>
<dbReference type="AlphaFoldDB" id="E3JCS3"/>
<feature type="compositionally biased region" description="Low complexity" evidence="1">
    <location>
        <begin position="47"/>
        <end position="63"/>
    </location>
</feature>
<name>E3JCS3_PSEI1</name>
<proteinExistence type="predicted"/>
<evidence type="ECO:0000313" key="2">
    <source>
        <dbReference type="EMBL" id="ADP79913.1"/>
    </source>
</evidence>
<accession>E3JCS3</accession>